<name>A0A2P2IM92_RHIMU</name>
<protein>
    <submittedName>
        <fullName evidence="1">Uncharacterized protein</fullName>
    </submittedName>
</protein>
<proteinExistence type="predicted"/>
<evidence type="ECO:0000313" key="1">
    <source>
        <dbReference type="EMBL" id="MBW82362.1"/>
    </source>
</evidence>
<sequence>MTRKLQHPSYTTSLMERSTGYSLVMSAGQRG</sequence>
<accession>A0A2P2IM92</accession>
<reference evidence="1" key="1">
    <citation type="submission" date="2018-02" db="EMBL/GenBank/DDBJ databases">
        <title>Rhizophora mucronata_Transcriptome.</title>
        <authorList>
            <person name="Meera S.P."/>
            <person name="Sreeshan A."/>
            <person name="Augustine A."/>
        </authorList>
    </citation>
    <scope>NUCLEOTIDE SEQUENCE</scope>
    <source>
        <tissue evidence="1">Leaf</tissue>
    </source>
</reference>
<dbReference type="EMBL" id="GGEC01001879">
    <property type="protein sequence ID" value="MBW82362.1"/>
    <property type="molecule type" value="Transcribed_RNA"/>
</dbReference>
<dbReference type="AlphaFoldDB" id="A0A2P2IM92"/>
<organism evidence="1">
    <name type="scientific">Rhizophora mucronata</name>
    <name type="common">Asiatic mangrove</name>
    <dbReference type="NCBI Taxonomy" id="61149"/>
    <lineage>
        <taxon>Eukaryota</taxon>
        <taxon>Viridiplantae</taxon>
        <taxon>Streptophyta</taxon>
        <taxon>Embryophyta</taxon>
        <taxon>Tracheophyta</taxon>
        <taxon>Spermatophyta</taxon>
        <taxon>Magnoliopsida</taxon>
        <taxon>eudicotyledons</taxon>
        <taxon>Gunneridae</taxon>
        <taxon>Pentapetalae</taxon>
        <taxon>rosids</taxon>
        <taxon>fabids</taxon>
        <taxon>Malpighiales</taxon>
        <taxon>Rhizophoraceae</taxon>
        <taxon>Rhizophora</taxon>
    </lineage>
</organism>